<dbReference type="VEuPathDB" id="FungiDB:CH63R_14531"/>
<sequence>MTSTSAVALQHSLESLNKLTHDLDLLQDLDDQLICQWEQLEKSFIDANAENDDNNDDGHVPQQQKQQQQQEQVQQRRLPHFQLWAFLYVSPSVLARVCKLLFDDANTGDPHTSAARRIRSTLKAVASSFSLDPAVLYFLFGTDVVLNLTFVEALRNLRKAFPHVSMEQVLTRFHVAKSTSHDDLLPSENIDKAPVNKGGRKYESVARQSLRVALESYDANIWPKRKLAKTPNAGDAAYRGASINQVPKTPDRPNPNPNPRENEPAIQQEVPNDANKYQVSADQGVETNMLESDADVLGPNTGEPYDQSSFSGESDDEVITSPPFHHPKVNRRSLSRAPSLSSIEEITEMENDAPDTEQGRGDTNPSLNSRLLMFPFSPDVLKADNTRSSPCVKRLPDHIITNRRRRWSGSPDAVEDADTSTKRCRLESASTHADESFQFQFALSSLARESDQKHSASPPIIVNSHPAATSFPAIADPSSPRLGPGDNHPPKLAPETKRLPRRNLADLLDCQRRFLPGKWFNDSIINTTTYTLQSDTVSILETSVLASSLLQPVHDANQSHWVLYRYLPGPRLLHVYDSLGNESTKSDITVHNVVPFLKWLYKFDAAPSISTIKGPIQPNSTDCGVYVLAATAIIARNDATSCEADPCLPDAFDDAFVRMYLRSRFLTTSPSEPLADGRGAGRLRRIPSQLGKVSNRLNNKICIKTLFVIFYRDSHVGVSKRAVTFHWHRVNVPRTGLDALVDGSTIVSYLSKRKPGHDFELKCGCTDEPNFCRHRLLFRIRGTAALKQADQVLGLIPSLAVALGLLDQSVELVPVQRRAVVMVWTEANADGEDPKMQVRRASDGKAVKIDVGGELGTDLLAEPAPANACRGENVDTHGDLGLERVVEHEEVGLGAERGPRVPGLVQQIKPTAAHNGLGCDGEVSLACDTDIAVK</sequence>
<dbReference type="GO" id="GO:0019783">
    <property type="term" value="F:ubiquitin-like protein peptidase activity"/>
    <property type="evidence" value="ECO:0007669"/>
    <property type="project" value="UniProtKB-ARBA"/>
</dbReference>
<dbReference type="OrthoDB" id="1939479at2759"/>
<evidence type="ECO:0000256" key="3">
    <source>
        <dbReference type="ARBA" id="ARBA00022801"/>
    </source>
</evidence>
<evidence type="ECO:0000259" key="5">
    <source>
        <dbReference type="Pfam" id="PF02902"/>
    </source>
</evidence>
<proteinExistence type="inferred from homology"/>
<evidence type="ECO:0000313" key="6">
    <source>
        <dbReference type="EMBL" id="OBR01959.1"/>
    </source>
</evidence>
<dbReference type="GO" id="GO:0008234">
    <property type="term" value="F:cysteine-type peptidase activity"/>
    <property type="evidence" value="ECO:0007669"/>
    <property type="project" value="InterPro"/>
</dbReference>
<dbReference type="AlphaFoldDB" id="A0A1B7XQC0"/>
<dbReference type="GO" id="GO:0006508">
    <property type="term" value="P:proteolysis"/>
    <property type="evidence" value="ECO:0007669"/>
    <property type="project" value="UniProtKB-KW"/>
</dbReference>
<gene>
    <name evidence="6" type="ORF">CH63R_14531</name>
</gene>
<feature type="region of interest" description="Disordered" evidence="4">
    <location>
        <begin position="475"/>
        <end position="495"/>
    </location>
</feature>
<reference evidence="7" key="1">
    <citation type="journal article" date="2017" name="BMC Genomics">
        <title>Gapless genome assembly of Colletotrichum higginsianum reveals chromosome structure and association of transposable elements with secondary metabolite gene clusters.</title>
        <authorList>
            <person name="Dallery J.-F."/>
            <person name="Lapalu N."/>
            <person name="Zampounis A."/>
            <person name="Pigne S."/>
            <person name="Luyten I."/>
            <person name="Amselem J."/>
            <person name="Wittenberg A.H.J."/>
            <person name="Zhou S."/>
            <person name="de Queiroz M.V."/>
            <person name="Robin G.P."/>
            <person name="Auger A."/>
            <person name="Hainaut M."/>
            <person name="Henrissat B."/>
            <person name="Kim K.-T."/>
            <person name="Lee Y.-H."/>
            <person name="Lespinet O."/>
            <person name="Schwartz D.C."/>
            <person name="Thon M.R."/>
            <person name="O'Connell R.J."/>
        </authorList>
    </citation>
    <scope>NUCLEOTIDE SEQUENCE [LARGE SCALE GENOMIC DNA]</scope>
    <source>
        <strain evidence="7">IMI 349063</strain>
    </source>
</reference>
<evidence type="ECO:0000256" key="1">
    <source>
        <dbReference type="ARBA" id="ARBA00005234"/>
    </source>
</evidence>
<comment type="similarity">
    <text evidence="1">Belongs to the peptidase C48 family.</text>
</comment>
<dbReference type="GeneID" id="28873612"/>
<evidence type="ECO:0000313" key="7">
    <source>
        <dbReference type="Proteomes" id="UP000092177"/>
    </source>
</evidence>
<feature type="region of interest" description="Disordered" evidence="4">
    <location>
        <begin position="48"/>
        <end position="72"/>
    </location>
</feature>
<dbReference type="RefSeq" id="XP_018150477.1">
    <property type="nucleotide sequence ID" value="XM_018309505.1"/>
</dbReference>
<keyword evidence="7" id="KW-1185">Reference proteome</keyword>
<feature type="compositionally biased region" description="Basic residues" evidence="4">
    <location>
        <begin position="325"/>
        <end position="334"/>
    </location>
</feature>
<feature type="region of interest" description="Disordered" evidence="4">
    <location>
        <begin position="293"/>
        <end position="342"/>
    </location>
</feature>
<keyword evidence="2 6" id="KW-0645">Protease</keyword>
<dbReference type="InterPro" id="IPR003653">
    <property type="entry name" value="Peptidase_C48_C"/>
</dbReference>
<protein>
    <submittedName>
        <fullName evidence="6">Ulp1 protease family protein</fullName>
    </submittedName>
</protein>
<organism evidence="6 7">
    <name type="scientific">Colletotrichum higginsianum (strain IMI 349063)</name>
    <name type="common">Crucifer anthracnose fungus</name>
    <dbReference type="NCBI Taxonomy" id="759273"/>
    <lineage>
        <taxon>Eukaryota</taxon>
        <taxon>Fungi</taxon>
        <taxon>Dikarya</taxon>
        <taxon>Ascomycota</taxon>
        <taxon>Pezizomycotina</taxon>
        <taxon>Sordariomycetes</taxon>
        <taxon>Hypocreomycetidae</taxon>
        <taxon>Glomerellales</taxon>
        <taxon>Glomerellaceae</taxon>
        <taxon>Colletotrichum</taxon>
        <taxon>Colletotrichum destructivum species complex</taxon>
    </lineage>
</organism>
<dbReference type="SUPFAM" id="SSF54001">
    <property type="entry name" value="Cysteine proteinases"/>
    <property type="match status" value="1"/>
</dbReference>
<evidence type="ECO:0000256" key="2">
    <source>
        <dbReference type="ARBA" id="ARBA00022670"/>
    </source>
</evidence>
<accession>A0A1B7XQC0</accession>
<name>A0A1B7XQC0_COLHI</name>
<dbReference type="InterPro" id="IPR038765">
    <property type="entry name" value="Papain-like_cys_pep_sf"/>
</dbReference>
<dbReference type="Gene3D" id="3.40.395.10">
    <property type="entry name" value="Adenoviral Proteinase, Chain A"/>
    <property type="match status" value="1"/>
</dbReference>
<evidence type="ECO:0000256" key="4">
    <source>
        <dbReference type="SAM" id="MobiDB-lite"/>
    </source>
</evidence>
<feature type="domain" description="Ubiquitin-like protease family profile" evidence="5">
    <location>
        <begin position="549"/>
        <end position="639"/>
    </location>
</feature>
<dbReference type="EMBL" id="LTAN01000012">
    <property type="protein sequence ID" value="OBR01959.1"/>
    <property type="molecule type" value="Genomic_DNA"/>
</dbReference>
<dbReference type="KEGG" id="chig:CH63R_14531"/>
<comment type="caution">
    <text evidence="6">The sequence shown here is derived from an EMBL/GenBank/DDBJ whole genome shotgun (WGS) entry which is preliminary data.</text>
</comment>
<feature type="region of interest" description="Disordered" evidence="4">
    <location>
        <begin position="229"/>
        <end position="273"/>
    </location>
</feature>
<dbReference type="Pfam" id="PF02902">
    <property type="entry name" value="Peptidase_C48"/>
    <property type="match status" value="1"/>
</dbReference>
<dbReference type="Proteomes" id="UP000092177">
    <property type="component" value="Chromosome 12"/>
</dbReference>
<feature type="compositionally biased region" description="Low complexity" evidence="4">
    <location>
        <begin position="62"/>
        <end position="72"/>
    </location>
</feature>
<keyword evidence="3" id="KW-0378">Hydrolase</keyword>